<comment type="cofactor">
    <cofactor evidence="13">
        <name>Mg(2+)</name>
        <dbReference type="ChEBI" id="CHEBI:18420"/>
    </cofactor>
</comment>
<dbReference type="InterPro" id="IPR037143">
    <property type="entry name" value="4-PPantetheinyl_Trfase_dom_sf"/>
</dbReference>
<dbReference type="GO" id="GO:0009366">
    <property type="term" value="C:enterobactin synthetase complex"/>
    <property type="evidence" value="ECO:0007669"/>
    <property type="project" value="InterPro"/>
</dbReference>
<dbReference type="InterPro" id="IPR008278">
    <property type="entry name" value="4-PPantetheinyl_Trfase_dom"/>
</dbReference>
<keyword evidence="14" id="KW-0812">Transmembrane</keyword>
<feature type="binding site" evidence="13">
    <location>
        <position position="183"/>
    </location>
    <ligand>
        <name>Mg(2+)</name>
        <dbReference type="ChEBI" id="CHEBI:18420"/>
    </ligand>
</feature>
<name>Q9RBX7_VOGIN</name>
<comment type="similarity">
    <text evidence="3">Belongs to the P-Pant transferase superfamily. EntD family.</text>
</comment>
<comment type="pathway">
    <text evidence="2">Siderophore biosynthesis; enterobactin biosynthesis.</text>
</comment>
<dbReference type="Pfam" id="PF17837">
    <property type="entry name" value="4PPT_N"/>
    <property type="match status" value="1"/>
</dbReference>
<comment type="subunit">
    <text evidence="4">EntB, EntD, EntE, and EntF form a multienzyme complex called enterobactin synthase.</text>
</comment>
<sequence length="295" mass="30682">MVGGEGKGGRARRRPARDEPLWPAGALLLCAAFASMKGYHIMSGAVVPAGLLSALRHVLSPPDDAGASVAALWRPWPLPVAGGSVAALSLPALDALLGDIVPASLHPAIPGRCVRSRQLSFLAGRLCAEQALAALPLTAAVLGRDASGRPLWPAGVTGSITHSPTLAAAVAAWSPQTDGLGVDCEPLAAGERLDDIVSACCTAADRACLPSRAAGTMATLIFSAKEAGYKALSHRFGRIVDFTEFEVCQLARDAGQLWLAPVPGSEWHRRIQPFAVQFTFDADSVYTLADLRGIP</sequence>
<dbReference type="PANTHER" id="PTHR38096:SF1">
    <property type="entry name" value="ENTEROBACTIN SYNTHASE COMPONENT D"/>
    <property type="match status" value="1"/>
</dbReference>
<accession>Q9RBX7</accession>
<dbReference type="GO" id="GO:0009239">
    <property type="term" value="P:enterobactin biosynthetic process"/>
    <property type="evidence" value="ECO:0007669"/>
    <property type="project" value="UniProtKB-UniPathway"/>
</dbReference>
<feature type="binding site" evidence="12">
    <location>
        <position position="226"/>
    </location>
    <ligand>
        <name>CoA</name>
        <dbReference type="ChEBI" id="CHEBI:57287"/>
    </ligand>
</feature>
<dbReference type="EMBL" id="AF088856">
    <property type="protein sequence ID" value="AAD54004.1"/>
    <property type="molecule type" value="Genomic_DNA"/>
</dbReference>
<keyword evidence="14" id="KW-1133">Transmembrane helix</keyword>
<comment type="function">
    <text evidence="1">Involved in the biosynthesis of the siderophore enterobactin (enterochelin), which is a macrocyclic trimeric lactone of N-(2,3-dihydroxybenzoyl)-serine. The serine trilactone serves as a scaffolding for the three catechol functionalities that provide hexadentate coordination for the tightly ligated iron(2+) atoms. Plays an essential role in the assembly of the enterobactin by catalyzing the transfer of the 4'-phosphopantetheine (Ppant) moiety from coenzyme A to the apo-domains of both EntB (ArCP domain) and EntF (PCP domain) to yield their holo-forms which make them competent for the activation of 2,3-dihydroxybenzoate (DHB) and L-serine, respectively.</text>
</comment>
<organism evidence="17">
    <name type="scientific">Vogesella indigofera</name>
    <name type="common">Pseudomonas indigofera</name>
    <dbReference type="NCBI Taxonomy" id="45465"/>
    <lineage>
        <taxon>Bacteria</taxon>
        <taxon>Pseudomonadati</taxon>
        <taxon>Pseudomonadota</taxon>
        <taxon>Betaproteobacteria</taxon>
        <taxon>Neisseriales</taxon>
        <taxon>Chromobacteriaceae</taxon>
        <taxon>Vogesella</taxon>
    </lineage>
</organism>
<evidence type="ECO:0000256" key="5">
    <source>
        <dbReference type="ARBA" id="ARBA00019087"/>
    </source>
</evidence>
<keyword evidence="7" id="KW-0259">Enterobactin biosynthesis</keyword>
<feature type="binding site" evidence="12">
    <location>
        <begin position="161"/>
        <end position="162"/>
    </location>
    <ligand>
        <name>CoA</name>
        <dbReference type="ChEBI" id="CHEBI:57287"/>
    </ligand>
</feature>
<feature type="domain" description="4'-phosphopantetheinyl transferase" evidence="15">
    <location>
        <begin position="179"/>
        <end position="271"/>
    </location>
</feature>
<evidence type="ECO:0000256" key="12">
    <source>
        <dbReference type="PIRSR" id="PIRSR603542-1"/>
    </source>
</evidence>
<feature type="binding site" evidence="12">
    <location>
        <position position="230"/>
    </location>
    <ligand>
        <name>CoA</name>
        <dbReference type="ChEBI" id="CHEBI:57287"/>
    </ligand>
</feature>
<keyword evidence="13" id="KW-0460">Magnesium</keyword>
<dbReference type="PANTHER" id="PTHR38096">
    <property type="entry name" value="ENTEROBACTIN SYNTHASE COMPONENT D"/>
    <property type="match status" value="1"/>
</dbReference>
<dbReference type="AlphaFoldDB" id="Q9RBX7"/>
<dbReference type="UniPathway" id="UPA00017"/>
<feature type="binding site" evidence="12">
    <location>
        <position position="117"/>
    </location>
    <ligand>
        <name>CoA</name>
        <dbReference type="ChEBI" id="CHEBI:57287"/>
    </ligand>
</feature>
<comment type="catalytic activity">
    <reaction evidence="10">
        <text>apo-[aryl-carrier protein] + CoA = holo-[aryl-carrier protein] + adenosine 3',5'-bisphosphate + H(+)</text>
        <dbReference type="Rhea" id="RHEA:48404"/>
        <dbReference type="Rhea" id="RHEA-COMP:15903"/>
        <dbReference type="Rhea" id="RHEA-COMP:17557"/>
        <dbReference type="ChEBI" id="CHEBI:15378"/>
        <dbReference type="ChEBI" id="CHEBI:29999"/>
        <dbReference type="ChEBI" id="CHEBI:57287"/>
        <dbReference type="ChEBI" id="CHEBI:58343"/>
        <dbReference type="ChEBI" id="CHEBI:64479"/>
    </reaction>
</comment>
<evidence type="ECO:0000256" key="11">
    <source>
        <dbReference type="ARBA" id="ARBA00049191"/>
    </source>
</evidence>
<dbReference type="GO" id="GO:0008897">
    <property type="term" value="F:holo-[acyl-carrier-protein] synthase activity"/>
    <property type="evidence" value="ECO:0007669"/>
    <property type="project" value="InterPro"/>
</dbReference>
<evidence type="ECO:0000256" key="3">
    <source>
        <dbReference type="ARBA" id="ARBA00008342"/>
    </source>
</evidence>
<gene>
    <name evidence="17" type="primary">igiA</name>
</gene>
<feature type="binding site" evidence="12">
    <location>
        <position position="125"/>
    </location>
    <ligand>
        <name>CoA</name>
        <dbReference type="ChEBI" id="CHEBI:57287"/>
    </ligand>
</feature>
<feature type="transmembrane region" description="Helical" evidence="14">
    <location>
        <begin position="21"/>
        <end position="42"/>
    </location>
</feature>
<keyword evidence="6" id="KW-0808">Transferase</keyword>
<dbReference type="InterPro" id="IPR003542">
    <property type="entry name" value="Enbac_synth_compD-like"/>
</dbReference>
<evidence type="ECO:0000259" key="15">
    <source>
        <dbReference type="Pfam" id="PF01648"/>
    </source>
</evidence>
<proteinExistence type="inferred from homology"/>
<dbReference type="GO" id="GO:0000287">
    <property type="term" value="F:magnesium ion binding"/>
    <property type="evidence" value="ECO:0007669"/>
    <property type="project" value="InterPro"/>
</dbReference>
<evidence type="ECO:0000256" key="13">
    <source>
        <dbReference type="PIRSR" id="PIRSR603542-2"/>
    </source>
</evidence>
<evidence type="ECO:0000256" key="7">
    <source>
        <dbReference type="ARBA" id="ARBA00023191"/>
    </source>
</evidence>
<protein>
    <recommendedName>
        <fullName evidence="5">Enterobactin synthase component D</fullName>
    </recommendedName>
    <alternativeName>
        <fullName evidence="8">4'-phosphopantetheinyl transferase EntD</fullName>
    </alternativeName>
    <alternativeName>
        <fullName evidence="9">Enterochelin synthase D</fullName>
    </alternativeName>
</protein>
<dbReference type="InterPro" id="IPR041354">
    <property type="entry name" value="4PPT_N"/>
</dbReference>
<dbReference type="Pfam" id="PF01648">
    <property type="entry name" value="ACPS"/>
    <property type="match status" value="1"/>
</dbReference>
<comment type="catalytic activity">
    <reaction evidence="11">
        <text>apo-[peptidyl-carrier protein] + CoA = holo-[peptidyl-carrier protein] + adenosine 3',5'-bisphosphate + H(+)</text>
        <dbReference type="Rhea" id="RHEA:46228"/>
        <dbReference type="Rhea" id="RHEA-COMP:11479"/>
        <dbReference type="Rhea" id="RHEA-COMP:11480"/>
        <dbReference type="ChEBI" id="CHEBI:15378"/>
        <dbReference type="ChEBI" id="CHEBI:29999"/>
        <dbReference type="ChEBI" id="CHEBI:57287"/>
        <dbReference type="ChEBI" id="CHEBI:58343"/>
        <dbReference type="ChEBI" id="CHEBI:64479"/>
    </reaction>
</comment>
<dbReference type="PRINTS" id="PR01399">
    <property type="entry name" value="ENTSNTHTASED"/>
</dbReference>
<keyword evidence="14" id="KW-0472">Membrane</keyword>
<evidence type="ECO:0000256" key="10">
    <source>
        <dbReference type="ARBA" id="ARBA00049176"/>
    </source>
</evidence>
<feature type="binding site" evidence="12">
    <location>
        <position position="183"/>
    </location>
    <ligand>
        <name>CoA</name>
        <dbReference type="ChEBI" id="CHEBI:57287"/>
    </ligand>
</feature>
<evidence type="ECO:0000256" key="9">
    <source>
        <dbReference type="ARBA" id="ARBA00031996"/>
    </source>
</evidence>
<feature type="domain" description="4'-phosphopantetheinyl transferase N-terminal" evidence="16">
    <location>
        <begin position="113"/>
        <end position="172"/>
    </location>
</feature>
<evidence type="ECO:0000256" key="2">
    <source>
        <dbReference type="ARBA" id="ARBA00004993"/>
    </source>
</evidence>
<evidence type="ECO:0000256" key="4">
    <source>
        <dbReference type="ARBA" id="ARBA00011503"/>
    </source>
</evidence>
<evidence type="ECO:0000313" key="17">
    <source>
        <dbReference type="EMBL" id="AAD54004.1"/>
    </source>
</evidence>
<evidence type="ECO:0000256" key="8">
    <source>
        <dbReference type="ARBA" id="ARBA00029894"/>
    </source>
</evidence>
<evidence type="ECO:0000256" key="1">
    <source>
        <dbReference type="ARBA" id="ARBA00003937"/>
    </source>
</evidence>
<keyword evidence="13" id="KW-0479">Metal-binding</keyword>
<reference evidence="17" key="1">
    <citation type="submission" date="1998-09" db="EMBL/GenBank/DDBJ databases">
        <title>Structural and regulatory genes controlling indigoidine production in Vogesella indigofera: involvement of a peptide synthetase homolog.</title>
        <authorList>
            <person name="van de Loo F.J."/>
            <person name="Keese P."/>
            <person name="Llewellyn D."/>
        </authorList>
    </citation>
    <scope>NUCLEOTIDE SEQUENCE</scope>
    <source>
        <strain evidence="17">ATCC19706</strain>
    </source>
</reference>
<feature type="binding site" evidence="13">
    <location>
        <position position="185"/>
    </location>
    <ligand>
        <name>Mg(2+)</name>
        <dbReference type="ChEBI" id="CHEBI:18420"/>
    </ligand>
</feature>
<dbReference type="GO" id="GO:0005886">
    <property type="term" value="C:plasma membrane"/>
    <property type="evidence" value="ECO:0007669"/>
    <property type="project" value="TreeGrafter"/>
</dbReference>
<dbReference type="Gene3D" id="3.90.470.20">
    <property type="entry name" value="4'-phosphopantetheinyl transferase domain"/>
    <property type="match status" value="1"/>
</dbReference>
<dbReference type="SUPFAM" id="SSF56214">
    <property type="entry name" value="4'-phosphopantetheinyl transferase"/>
    <property type="match status" value="1"/>
</dbReference>
<evidence type="ECO:0000256" key="6">
    <source>
        <dbReference type="ARBA" id="ARBA00022679"/>
    </source>
</evidence>
<evidence type="ECO:0000259" key="16">
    <source>
        <dbReference type="Pfam" id="PF17837"/>
    </source>
</evidence>
<evidence type="ECO:0000256" key="14">
    <source>
        <dbReference type="SAM" id="Phobius"/>
    </source>
</evidence>